<feature type="transmembrane region" description="Helical" evidence="1">
    <location>
        <begin position="362"/>
        <end position="380"/>
    </location>
</feature>
<sequence>MVSNRISALGFLFLAYITSNNNFTCALEIDQVNIIVTRLSNKTENIRYYPIRWNNTEIINIEVTANASFFVVQVHSFSSPVILSNDKLLQRQYSVRGNSVGLVQRNIHSESRYRFYVQNNITDGLMIIAVTTYGKNDPIPGGCNLTFDVEDAPYQVLNYTDDLITIDAQAASEIARFCENTRVSLEMYHMRLTRWDFTADSFYRSIEKMITVEGIRKNGVKEWASPYKNKLRRFFVNYAGTGTVYAIIATYDGHSSAYVPILSYGCDISNGNCSPVTDHGDKYALAFLFTLFGIQMILFGRKLTIPQCNRHGILKWICLAFIVIPLFLLEISIYYLLGASFLILALFTVSNVLIVTSQIISSIYIAYIATCAIFFFTPWLGDMVVFQEDWCYWLVFVTTVFAMYTFSRQFNWNVLLDMQLSIGISYFVGGILLYMFLYNYKRLTVTNFNYAISDPPITYFEYINLLVVLVISRLVLFLVKFANKISSAFVRRFSSSTVIQSSVTPSVPDEATPLLL</sequence>
<keyword evidence="3" id="KW-1185">Reference proteome</keyword>
<feature type="transmembrane region" description="Helical" evidence="1">
    <location>
        <begin position="392"/>
        <end position="407"/>
    </location>
</feature>
<dbReference type="PANTHER" id="PTHR15937:SF3">
    <property type="entry name" value="TRANSMEMBRANE 7 SUPERFAMILY MEMBER 3"/>
    <property type="match status" value="1"/>
</dbReference>
<name>A0ABM1MXE7_NICVS</name>
<proteinExistence type="predicted"/>
<evidence type="ECO:0000313" key="3">
    <source>
        <dbReference type="Proteomes" id="UP000695000"/>
    </source>
</evidence>
<feature type="transmembrane region" description="Helical" evidence="1">
    <location>
        <begin position="335"/>
        <end position="355"/>
    </location>
</feature>
<dbReference type="Proteomes" id="UP000695000">
    <property type="component" value="Unplaced"/>
</dbReference>
<evidence type="ECO:0000256" key="1">
    <source>
        <dbReference type="SAM" id="Phobius"/>
    </source>
</evidence>
<dbReference type="PANTHER" id="PTHR15937">
    <property type="entry name" value="TRANSMEMBRANE 7 SUPERFAMILY MEMBER 3"/>
    <property type="match status" value="1"/>
</dbReference>
<organism evidence="3 4">
    <name type="scientific">Nicrophorus vespilloides</name>
    <name type="common">Boreal carrion beetle</name>
    <dbReference type="NCBI Taxonomy" id="110193"/>
    <lineage>
        <taxon>Eukaryota</taxon>
        <taxon>Metazoa</taxon>
        <taxon>Ecdysozoa</taxon>
        <taxon>Arthropoda</taxon>
        <taxon>Hexapoda</taxon>
        <taxon>Insecta</taxon>
        <taxon>Pterygota</taxon>
        <taxon>Neoptera</taxon>
        <taxon>Endopterygota</taxon>
        <taxon>Coleoptera</taxon>
        <taxon>Polyphaga</taxon>
        <taxon>Staphyliniformia</taxon>
        <taxon>Silphidae</taxon>
        <taxon>Nicrophorinae</taxon>
        <taxon>Nicrophorus</taxon>
    </lineage>
</organism>
<keyword evidence="1" id="KW-1133">Transmembrane helix</keyword>
<protein>
    <submittedName>
        <fullName evidence="4">Transmembrane 7 superfamily member 3-like</fullName>
    </submittedName>
</protein>
<reference evidence="4" key="1">
    <citation type="submission" date="2025-08" db="UniProtKB">
        <authorList>
            <consortium name="RefSeq"/>
        </authorList>
    </citation>
    <scope>IDENTIFICATION</scope>
    <source>
        <tissue evidence="4">Whole Larva</tissue>
    </source>
</reference>
<dbReference type="InterPro" id="IPR042502">
    <property type="entry name" value="TM7SF3"/>
</dbReference>
<dbReference type="GeneID" id="108564670"/>
<dbReference type="Pfam" id="PF25992">
    <property type="entry name" value="Ig_TM7SF3_N"/>
    <property type="match status" value="1"/>
</dbReference>
<feature type="signal peptide" evidence="2">
    <location>
        <begin position="1"/>
        <end position="26"/>
    </location>
</feature>
<feature type="transmembrane region" description="Helical" evidence="1">
    <location>
        <begin position="283"/>
        <end position="300"/>
    </location>
</feature>
<keyword evidence="2" id="KW-0732">Signal</keyword>
<evidence type="ECO:0000256" key="2">
    <source>
        <dbReference type="SAM" id="SignalP"/>
    </source>
</evidence>
<keyword evidence="1" id="KW-0472">Membrane</keyword>
<evidence type="ECO:0000313" key="4">
    <source>
        <dbReference type="RefSeq" id="XP_017779247.1"/>
    </source>
</evidence>
<feature type="transmembrane region" description="Helical" evidence="1">
    <location>
        <begin position="457"/>
        <end position="479"/>
    </location>
</feature>
<feature type="transmembrane region" description="Helical" evidence="1">
    <location>
        <begin position="414"/>
        <end position="437"/>
    </location>
</feature>
<gene>
    <name evidence="4" type="primary">LOC108564670</name>
</gene>
<accession>A0ABM1MXE7</accession>
<feature type="transmembrane region" description="Helical" evidence="1">
    <location>
        <begin position="312"/>
        <end position="329"/>
    </location>
</feature>
<dbReference type="RefSeq" id="XP_017779247.1">
    <property type="nucleotide sequence ID" value="XM_017923758.1"/>
</dbReference>
<keyword evidence="1" id="KW-0812">Transmembrane</keyword>
<feature type="chain" id="PRO_5047201610" evidence="2">
    <location>
        <begin position="27"/>
        <end position="516"/>
    </location>
</feature>